<name>A0A6J4QG30_9ACTN</name>
<organism evidence="2">
    <name type="scientific">uncultured Rubrobacteraceae bacterium</name>
    <dbReference type="NCBI Taxonomy" id="349277"/>
    <lineage>
        <taxon>Bacteria</taxon>
        <taxon>Bacillati</taxon>
        <taxon>Actinomycetota</taxon>
        <taxon>Rubrobacteria</taxon>
        <taxon>Rubrobacterales</taxon>
        <taxon>Rubrobacteraceae</taxon>
        <taxon>environmental samples</taxon>
    </lineage>
</organism>
<accession>A0A6J4QG30</accession>
<sequence length="91" mass="10408">MPEGFSRGMRFLQDRRAWRLLLARLHPDAGGDHELFLFACALMESVCGKRRTGPGSDHAFSEWRGGMDSWASRNREGLRKPGTPRRSHRGR</sequence>
<feature type="compositionally biased region" description="Basic residues" evidence="1">
    <location>
        <begin position="82"/>
        <end position="91"/>
    </location>
</feature>
<evidence type="ECO:0000313" key="2">
    <source>
        <dbReference type="EMBL" id="CAA9436611.1"/>
    </source>
</evidence>
<dbReference type="AlphaFoldDB" id="A0A6J4QG30"/>
<dbReference type="EMBL" id="CADCUZ010000155">
    <property type="protein sequence ID" value="CAA9436611.1"/>
    <property type="molecule type" value="Genomic_DNA"/>
</dbReference>
<evidence type="ECO:0000256" key="1">
    <source>
        <dbReference type="SAM" id="MobiDB-lite"/>
    </source>
</evidence>
<protein>
    <submittedName>
        <fullName evidence="2">Uncharacterized protein</fullName>
    </submittedName>
</protein>
<proteinExistence type="predicted"/>
<feature type="region of interest" description="Disordered" evidence="1">
    <location>
        <begin position="71"/>
        <end position="91"/>
    </location>
</feature>
<reference evidence="2" key="1">
    <citation type="submission" date="2020-02" db="EMBL/GenBank/DDBJ databases">
        <authorList>
            <person name="Meier V. D."/>
        </authorList>
    </citation>
    <scope>NUCLEOTIDE SEQUENCE</scope>
    <source>
        <strain evidence="2">AVDCRST_MAG55</strain>
    </source>
</reference>
<gene>
    <name evidence="2" type="ORF">AVDCRST_MAG55-3074</name>
</gene>